<reference evidence="4" key="1">
    <citation type="submission" date="2017-09" db="EMBL/GenBank/DDBJ databases">
        <title>Depth-based differentiation of microbial function through sediment-hosted aquifers and enrichment of novel symbionts in the deep terrestrial subsurface.</title>
        <authorList>
            <person name="Probst A.J."/>
            <person name="Ladd B."/>
            <person name="Jarett J.K."/>
            <person name="Geller-Mcgrath D.E."/>
            <person name="Sieber C.M.K."/>
            <person name="Emerson J.B."/>
            <person name="Anantharaman K."/>
            <person name="Thomas B.C."/>
            <person name="Malmstrom R."/>
            <person name="Stieglmeier M."/>
            <person name="Klingl A."/>
            <person name="Woyke T."/>
            <person name="Ryan C.M."/>
            <person name="Banfield J.F."/>
        </authorList>
    </citation>
    <scope>NUCLEOTIDE SEQUENCE [LARGE SCALE GENOMIC DNA]</scope>
</reference>
<dbReference type="EMBL" id="PEYO01000005">
    <property type="protein sequence ID" value="PIU03860.1"/>
    <property type="molecule type" value="Genomic_DNA"/>
</dbReference>
<evidence type="ECO:0000259" key="2">
    <source>
        <dbReference type="Pfam" id="PF10131"/>
    </source>
</evidence>
<feature type="transmembrane region" description="Helical" evidence="1">
    <location>
        <begin position="316"/>
        <end position="334"/>
    </location>
</feature>
<dbReference type="Proteomes" id="UP000228996">
    <property type="component" value="Unassembled WGS sequence"/>
</dbReference>
<feature type="transmembrane region" description="Helical" evidence="1">
    <location>
        <begin position="82"/>
        <end position="110"/>
    </location>
</feature>
<keyword evidence="1" id="KW-0472">Membrane</keyword>
<feature type="transmembrane region" description="Helical" evidence="1">
    <location>
        <begin position="532"/>
        <end position="551"/>
    </location>
</feature>
<feature type="transmembrane region" description="Helical" evidence="1">
    <location>
        <begin position="382"/>
        <end position="400"/>
    </location>
</feature>
<evidence type="ECO:0000313" key="3">
    <source>
        <dbReference type="EMBL" id="PIU03860.1"/>
    </source>
</evidence>
<feature type="transmembrane region" description="Helical" evidence="1">
    <location>
        <begin position="172"/>
        <end position="204"/>
    </location>
</feature>
<protein>
    <recommendedName>
        <fullName evidence="2">Membrane protein 6-pyruvoyl-tetrahydropterin synthase-related domain-containing protein</fullName>
    </recommendedName>
</protein>
<feature type="transmembrane region" description="Helical" evidence="1">
    <location>
        <begin position="354"/>
        <end position="375"/>
    </location>
</feature>
<feature type="transmembrane region" description="Helical" evidence="1">
    <location>
        <begin position="148"/>
        <end position="165"/>
    </location>
</feature>
<accession>A0A2M6XDU9</accession>
<keyword evidence="1" id="KW-1133">Transmembrane helix</keyword>
<evidence type="ECO:0000256" key="1">
    <source>
        <dbReference type="SAM" id="Phobius"/>
    </source>
</evidence>
<feature type="transmembrane region" description="Helical" evidence="1">
    <location>
        <begin position="216"/>
        <end position="238"/>
    </location>
</feature>
<proteinExistence type="predicted"/>
<keyword evidence="1" id="KW-0812">Transmembrane</keyword>
<feature type="transmembrane region" description="Helical" evidence="1">
    <location>
        <begin position="250"/>
        <end position="268"/>
    </location>
</feature>
<sequence>MSFKKSFWTILFLFLIILSFKDLLQTGYFPMHDDLQIGRLYQMDLCVRDGQFPCRWVPDMGYGYGYPLFNFYPPLPFYIGEVIHLIGFSFIDSIKILFILGLIFSGLFAYLLGRELWGKYGGIVVGIFYLYAPYHAVDVYVRGALNEFWGLVFLPAVFWSIYKIVKEEKKIYILFLSLTFGLLLLSHNLIAAFSAPALAIWGIFLIWYLKKSRRKLLPLAVGSFWGLGLAALFTFPVMLEQKYTHIETMFMGYFNYLAHFATVNQLFFSRFWGFGPSVWGIDDGMPFMIGQIHWIISIIFTVMFFVLWFEKKSKESLAVFLFFVLFLFTAFLAHERSSFIWTAIPILANVQFPWRFVGFSSFFVSIISGSIFLFIKDEKRAQILALIMIVGVVIANYSYFKPEGVIPMTDNQKLFSAKGWNKLQTDAIFDYLPIYAYMPPISAAPAQPWFIEGKGIITEFRKGTDWEQFSVFVESDKATIRLPLYDFPGMTVWVGNKKVVTSHDKDLGLITFDAISGNHSVKVKLIDTPVRSISNIISLLSWFGLIGYAIYVKKIDK</sequence>
<name>A0A2M6XDU9_9BACT</name>
<evidence type="ECO:0000313" key="4">
    <source>
        <dbReference type="Proteomes" id="UP000228996"/>
    </source>
</evidence>
<dbReference type="InterPro" id="IPR018776">
    <property type="entry name" value="Membrane_prot_PTPS-rel_domain"/>
</dbReference>
<dbReference type="Pfam" id="PF10131">
    <property type="entry name" value="PTPS_related"/>
    <property type="match status" value="1"/>
</dbReference>
<dbReference type="AlphaFoldDB" id="A0A2M6XDU9"/>
<feature type="transmembrane region" description="Helical" evidence="1">
    <location>
        <begin position="288"/>
        <end position="309"/>
    </location>
</feature>
<organism evidence="3 4">
    <name type="scientific">Candidatus Shapirobacteria bacterium CG08_land_8_20_14_0_20_39_18</name>
    <dbReference type="NCBI Taxonomy" id="1974883"/>
    <lineage>
        <taxon>Bacteria</taxon>
        <taxon>Candidatus Shapironibacteriota</taxon>
    </lineage>
</organism>
<comment type="caution">
    <text evidence="3">The sequence shown here is derived from an EMBL/GenBank/DDBJ whole genome shotgun (WGS) entry which is preliminary data.</text>
</comment>
<feature type="domain" description="Membrane protein 6-pyruvoyl-tetrahydropterin synthase-related" evidence="2">
    <location>
        <begin position="69"/>
        <end position="398"/>
    </location>
</feature>
<gene>
    <name evidence="3" type="ORF">COT44_01085</name>
</gene>